<evidence type="ECO:0000313" key="2">
    <source>
        <dbReference type="Proteomes" id="UP000327013"/>
    </source>
</evidence>
<evidence type="ECO:0000313" key="1">
    <source>
        <dbReference type="EMBL" id="KAE8056063.1"/>
    </source>
</evidence>
<accession>A0A5N6R6N3</accession>
<dbReference type="EMBL" id="CM017325">
    <property type="protein sequence ID" value="KAE8056063.1"/>
    <property type="molecule type" value="Genomic_DNA"/>
</dbReference>
<dbReference type="OrthoDB" id="1923775at2759"/>
<dbReference type="Proteomes" id="UP000327013">
    <property type="component" value="Chromosome 5"/>
</dbReference>
<name>A0A5N6R6N3_9ROSI</name>
<reference evidence="1 2" key="1">
    <citation type="submission" date="2019-06" db="EMBL/GenBank/DDBJ databases">
        <title>A chromosomal-level reference genome of Carpinus fangiana (Coryloideae, Betulaceae).</title>
        <authorList>
            <person name="Yang X."/>
            <person name="Wang Z."/>
            <person name="Zhang L."/>
            <person name="Hao G."/>
            <person name="Liu J."/>
            <person name="Yang Y."/>
        </authorList>
    </citation>
    <scope>NUCLEOTIDE SEQUENCE [LARGE SCALE GENOMIC DNA]</scope>
    <source>
        <strain evidence="1">Cfa_2016G</strain>
        <tissue evidence="1">Leaf</tissue>
    </source>
</reference>
<protein>
    <submittedName>
        <fullName evidence="1">Uncharacterized protein</fullName>
    </submittedName>
</protein>
<organism evidence="1 2">
    <name type="scientific">Carpinus fangiana</name>
    <dbReference type="NCBI Taxonomy" id="176857"/>
    <lineage>
        <taxon>Eukaryota</taxon>
        <taxon>Viridiplantae</taxon>
        <taxon>Streptophyta</taxon>
        <taxon>Embryophyta</taxon>
        <taxon>Tracheophyta</taxon>
        <taxon>Spermatophyta</taxon>
        <taxon>Magnoliopsida</taxon>
        <taxon>eudicotyledons</taxon>
        <taxon>Gunneridae</taxon>
        <taxon>Pentapetalae</taxon>
        <taxon>rosids</taxon>
        <taxon>fabids</taxon>
        <taxon>Fagales</taxon>
        <taxon>Betulaceae</taxon>
        <taxon>Carpinus</taxon>
    </lineage>
</organism>
<gene>
    <name evidence="1" type="ORF">FH972_012861</name>
</gene>
<keyword evidence="2" id="KW-1185">Reference proteome</keyword>
<proteinExistence type="predicted"/>
<dbReference type="AlphaFoldDB" id="A0A5N6R6N3"/>
<sequence length="92" mass="10837">MDTELRATLCHEQPHTAELWMTPNHGQKAPCDARIAKKVEVYFDNLWKLAHLNFSAQTKTVSDQQWQTDRKVPCWSHFVDSKERCSYVRSLF</sequence>